<dbReference type="GO" id="GO:0003677">
    <property type="term" value="F:DNA binding"/>
    <property type="evidence" value="ECO:0007669"/>
    <property type="project" value="InterPro"/>
</dbReference>
<feature type="domain" description="DNA methylase adenine-specific" evidence="7">
    <location>
        <begin position="78"/>
        <end position="178"/>
    </location>
</feature>
<dbReference type="GO" id="GO:0009007">
    <property type="term" value="F:site-specific DNA-methyltransferase (adenine-specific) activity"/>
    <property type="evidence" value="ECO:0007669"/>
    <property type="project" value="UniProtKB-EC"/>
</dbReference>
<gene>
    <name evidence="8" type="ORF">ERS852478_01402</name>
</gene>
<dbReference type="GO" id="GO:0009307">
    <property type="term" value="P:DNA restriction-modification system"/>
    <property type="evidence" value="ECO:0007669"/>
    <property type="project" value="UniProtKB-KW"/>
</dbReference>
<dbReference type="InterPro" id="IPR003356">
    <property type="entry name" value="DNA_methylase_A-5"/>
</dbReference>
<proteinExistence type="predicted"/>
<evidence type="ECO:0000256" key="2">
    <source>
        <dbReference type="ARBA" id="ARBA00022603"/>
    </source>
</evidence>
<dbReference type="PANTHER" id="PTHR42933">
    <property type="entry name" value="SLR6095 PROTEIN"/>
    <property type="match status" value="1"/>
</dbReference>
<comment type="catalytic activity">
    <reaction evidence="6">
        <text>a 2'-deoxyadenosine in DNA + S-adenosyl-L-methionine = an N(6)-methyl-2'-deoxyadenosine in DNA + S-adenosyl-L-homocysteine + H(+)</text>
        <dbReference type="Rhea" id="RHEA:15197"/>
        <dbReference type="Rhea" id="RHEA-COMP:12418"/>
        <dbReference type="Rhea" id="RHEA-COMP:12419"/>
        <dbReference type="ChEBI" id="CHEBI:15378"/>
        <dbReference type="ChEBI" id="CHEBI:57856"/>
        <dbReference type="ChEBI" id="CHEBI:59789"/>
        <dbReference type="ChEBI" id="CHEBI:90615"/>
        <dbReference type="ChEBI" id="CHEBI:90616"/>
        <dbReference type="EC" id="2.1.1.72"/>
    </reaction>
</comment>
<dbReference type="GO" id="GO:0032259">
    <property type="term" value="P:methylation"/>
    <property type="evidence" value="ECO:0007669"/>
    <property type="project" value="UniProtKB-KW"/>
</dbReference>
<evidence type="ECO:0000256" key="3">
    <source>
        <dbReference type="ARBA" id="ARBA00022679"/>
    </source>
</evidence>
<dbReference type="EC" id="2.1.1.72" evidence="1"/>
<dbReference type="EMBL" id="CYZN01000008">
    <property type="protein sequence ID" value="CUN92947.1"/>
    <property type="molecule type" value="Genomic_DNA"/>
</dbReference>
<evidence type="ECO:0000313" key="9">
    <source>
        <dbReference type="Proteomes" id="UP000095431"/>
    </source>
</evidence>
<dbReference type="GO" id="GO:0008170">
    <property type="term" value="F:N-methyltransferase activity"/>
    <property type="evidence" value="ECO:0007669"/>
    <property type="project" value="InterPro"/>
</dbReference>
<dbReference type="RefSeq" id="WP_242859383.1">
    <property type="nucleotide sequence ID" value="NZ_CYZN01000008.1"/>
</dbReference>
<keyword evidence="4" id="KW-0949">S-adenosyl-L-methionine</keyword>
<dbReference type="Proteomes" id="UP000095431">
    <property type="component" value="Unassembled WGS sequence"/>
</dbReference>
<accession>A0A174AWJ8</accession>
<dbReference type="SUPFAM" id="SSF53335">
    <property type="entry name" value="S-adenosyl-L-methionine-dependent methyltransferases"/>
    <property type="match status" value="1"/>
</dbReference>
<reference evidence="8 9" key="1">
    <citation type="submission" date="2015-09" db="EMBL/GenBank/DDBJ databases">
        <authorList>
            <consortium name="Pathogen Informatics"/>
        </authorList>
    </citation>
    <scope>NUCLEOTIDE SEQUENCE [LARGE SCALE GENOMIC DNA]</scope>
    <source>
        <strain evidence="8 9">2789STDY5834863</strain>
    </source>
</reference>
<dbReference type="PRINTS" id="PR00507">
    <property type="entry name" value="N12N6MTFRASE"/>
</dbReference>
<organism evidence="8 9">
    <name type="scientific">Blautia wexlerae</name>
    <dbReference type="NCBI Taxonomy" id="418240"/>
    <lineage>
        <taxon>Bacteria</taxon>
        <taxon>Bacillati</taxon>
        <taxon>Bacillota</taxon>
        <taxon>Clostridia</taxon>
        <taxon>Lachnospirales</taxon>
        <taxon>Lachnospiraceae</taxon>
        <taxon>Blautia</taxon>
    </lineage>
</organism>
<dbReference type="InterPro" id="IPR051537">
    <property type="entry name" value="DNA_Adenine_Mtase"/>
</dbReference>
<evidence type="ECO:0000256" key="4">
    <source>
        <dbReference type="ARBA" id="ARBA00022691"/>
    </source>
</evidence>
<dbReference type="AlphaFoldDB" id="A0A174AWJ8"/>
<name>A0A174AWJ8_9FIRM</name>
<dbReference type="InterPro" id="IPR029063">
    <property type="entry name" value="SAM-dependent_MTases_sf"/>
</dbReference>
<evidence type="ECO:0000256" key="6">
    <source>
        <dbReference type="ARBA" id="ARBA00047942"/>
    </source>
</evidence>
<keyword evidence="3 8" id="KW-0808">Transferase</keyword>
<evidence type="ECO:0000256" key="5">
    <source>
        <dbReference type="ARBA" id="ARBA00022747"/>
    </source>
</evidence>
<keyword evidence="2 8" id="KW-0489">Methyltransferase</keyword>
<dbReference type="Pfam" id="PF02384">
    <property type="entry name" value="N6_Mtase"/>
    <property type="match status" value="1"/>
</dbReference>
<evidence type="ECO:0000313" key="8">
    <source>
        <dbReference type="EMBL" id="CUN92947.1"/>
    </source>
</evidence>
<evidence type="ECO:0000256" key="1">
    <source>
        <dbReference type="ARBA" id="ARBA00011900"/>
    </source>
</evidence>
<keyword evidence="5" id="KW-0680">Restriction system</keyword>
<sequence length="248" mass="28387">MWADLMAAMACTLANAVDKSLPRHTAREKEYAECIKRLGGVEKPAKCFAIVVEALERNPDQDFLGKLYMSLELGNHWKGQFFTPYNVCECMAGITINDNIQTLEKQEWISVNDPACGAGATLVATANIFRRKKINYQTRVLFTANDIDRVVAQMCYIQLSLLGCAGWVAVANTISNPVCGDPLMPDEKPGQEFWYTPFYFREEWCRRRQLKIFREQFGALVVPLRKIEAERTTFYFDFEKGEYKCQNS</sequence>
<evidence type="ECO:0000259" key="7">
    <source>
        <dbReference type="Pfam" id="PF02384"/>
    </source>
</evidence>
<protein>
    <recommendedName>
        <fullName evidence="1">site-specific DNA-methyltransferase (adenine-specific)</fullName>
        <ecNumber evidence="1">2.1.1.72</ecNumber>
    </recommendedName>
</protein>
<dbReference type="Gene3D" id="3.40.50.150">
    <property type="entry name" value="Vaccinia Virus protein VP39"/>
    <property type="match status" value="1"/>
</dbReference>
<dbReference type="PANTHER" id="PTHR42933:SF1">
    <property type="entry name" value="SITE-SPECIFIC DNA-METHYLTRANSFERASE (ADENINE-SPECIFIC)"/>
    <property type="match status" value="1"/>
</dbReference>